<feature type="domain" description="PBP" evidence="9">
    <location>
        <begin position="38"/>
        <end position="160"/>
    </location>
</feature>
<dbReference type="GO" id="GO:0006817">
    <property type="term" value="P:phosphate ion transport"/>
    <property type="evidence" value="ECO:0007669"/>
    <property type="project" value="UniProtKB-KW"/>
</dbReference>
<organism evidence="10 11">
    <name type="scientific">Paratissierella segnis</name>
    <dbReference type="NCBI Taxonomy" id="2763679"/>
    <lineage>
        <taxon>Bacteria</taxon>
        <taxon>Bacillati</taxon>
        <taxon>Bacillota</taxon>
        <taxon>Tissierellia</taxon>
        <taxon>Tissierellales</taxon>
        <taxon>Tissierellaceae</taxon>
        <taxon>Paratissierella</taxon>
    </lineage>
</organism>
<comment type="similarity">
    <text evidence="3">Belongs to the PstS family.</text>
</comment>
<evidence type="ECO:0000313" key="11">
    <source>
        <dbReference type="Proteomes" id="UP000601171"/>
    </source>
</evidence>
<dbReference type="Pfam" id="PF12849">
    <property type="entry name" value="PBP_like_2"/>
    <property type="match status" value="2"/>
</dbReference>
<evidence type="ECO:0000256" key="8">
    <source>
        <dbReference type="ARBA" id="ARBA00023288"/>
    </source>
</evidence>
<evidence type="ECO:0000256" key="1">
    <source>
        <dbReference type="ARBA" id="ARBA00002841"/>
    </source>
</evidence>
<dbReference type="Proteomes" id="UP000601171">
    <property type="component" value="Unassembled WGS sequence"/>
</dbReference>
<reference evidence="10" key="1">
    <citation type="submission" date="2020-08" db="EMBL/GenBank/DDBJ databases">
        <title>Genome public.</title>
        <authorList>
            <person name="Liu C."/>
            <person name="Sun Q."/>
        </authorList>
    </citation>
    <scope>NUCLEOTIDE SEQUENCE</scope>
    <source>
        <strain evidence="10">BX21</strain>
    </source>
</reference>
<proteinExistence type="inferred from homology"/>
<dbReference type="SUPFAM" id="SSF53850">
    <property type="entry name" value="Periplasmic binding protein-like II"/>
    <property type="match status" value="2"/>
</dbReference>
<name>A0A926IEH0_9FIRM</name>
<dbReference type="InterPro" id="IPR024370">
    <property type="entry name" value="PBP_domain"/>
</dbReference>
<dbReference type="Gene3D" id="3.40.190.10">
    <property type="entry name" value="Periplasmic binding protein-like II"/>
    <property type="match status" value="2"/>
</dbReference>
<dbReference type="EMBL" id="JACRTG010000010">
    <property type="protein sequence ID" value="MBC8587367.1"/>
    <property type="molecule type" value="Genomic_DNA"/>
</dbReference>
<evidence type="ECO:0000256" key="4">
    <source>
        <dbReference type="ARBA" id="ARBA00011529"/>
    </source>
</evidence>
<dbReference type="AlphaFoldDB" id="A0A926IEH0"/>
<accession>A0A926IEH0</accession>
<dbReference type="GO" id="GO:0005886">
    <property type="term" value="C:plasma membrane"/>
    <property type="evidence" value="ECO:0007669"/>
    <property type="project" value="UniProtKB-SubCell"/>
</dbReference>
<evidence type="ECO:0000256" key="7">
    <source>
        <dbReference type="ARBA" id="ARBA00023139"/>
    </source>
</evidence>
<sequence>MKRNLSLILVIVLLVGIITGCSKSTTPPADNPSSSFDANKTINLVSREDGSGTRGAFVEIVGILEKDSSGNEVDRTYEEAIIQNSTDAVMTTVAGDKYSIGYISLGSLNDTVKAIKVENVEATADNVKNGSYKIARPFNLAYRDDISALAKDFLNFVLSKDGQDIVTKGKYVSVSNDLPSYTPLDQKGDIVVAGSTSVTPIVEKLAEAYQGLNQGVNIEIQSTGSSAGIQSVMEGTADIGMASRELKDSELKVLKSEVIAIDGIAVITGKENIIDDITIDQIKSIYIGEITKWNEVAK</sequence>
<keyword evidence="5" id="KW-0813">Transport</keyword>
<dbReference type="PANTHER" id="PTHR30570">
    <property type="entry name" value="PERIPLASMIC PHOSPHATE BINDING COMPONENT OF PHOSPHATE ABC TRANSPORTER"/>
    <property type="match status" value="1"/>
</dbReference>
<dbReference type="PROSITE" id="PS51257">
    <property type="entry name" value="PROKAR_LIPOPROTEIN"/>
    <property type="match status" value="1"/>
</dbReference>
<comment type="function">
    <text evidence="1">Part of the ABC transporter complex PstSACB involved in phosphate import.</text>
</comment>
<dbReference type="RefSeq" id="WP_394354628.1">
    <property type="nucleotide sequence ID" value="NZ_JACRTG010000010.1"/>
</dbReference>
<feature type="domain" description="PBP" evidence="9">
    <location>
        <begin position="187"/>
        <end position="295"/>
    </location>
</feature>
<gene>
    <name evidence="10" type="ORF">H8707_03835</name>
</gene>
<dbReference type="PANTHER" id="PTHR30570:SF1">
    <property type="entry name" value="PHOSPHATE-BINDING PROTEIN PSTS"/>
    <property type="match status" value="1"/>
</dbReference>
<evidence type="ECO:0000313" key="10">
    <source>
        <dbReference type="EMBL" id="MBC8587367.1"/>
    </source>
</evidence>
<keyword evidence="11" id="KW-1185">Reference proteome</keyword>
<dbReference type="InterPro" id="IPR050811">
    <property type="entry name" value="Phosphate_ABC_transporter"/>
</dbReference>
<keyword evidence="6" id="KW-0732">Signal</keyword>
<protein>
    <submittedName>
        <fullName evidence="10">Substrate-binding domain-containing protein</fullName>
    </submittedName>
</protein>
<comment type="subunit">
    <text evidence="4">The complex is composed of two ATP-binding proteins (PstB), two transmembrane proteins (PstC and PstA) and a solute-binding protein (PstS).</text>
</comment>
<comment type="subcellular location">
    <subcellularLocation>
        <location evidence="2">Cell membrane</location>
        <topology evidence="2">Lipid-anchor</topology>
    </subcellularLocation>
</comment>
<evidence type="ECO:0000256" key="3">
    <source>
        <dbReference type="ARBA" id="ARBA00008725"/>
    </source>
</evidence>
<evidence type="ECO:0000256" key="6">
    <source>
        <dbReference type="ARBA" id="ARBA00022729"/>
    </source>
</evidence>
<keyword evidence="8" id="KW-0449">Lipoprotein</keyword>
<evidence type="ECO:0000256" key="2">
    <source>
        <dbReference type="ARBA" id="ARBA00004193"/>
    </source>
</evidence>
<comment type="caution">
    <text evidence="10">The sequence shown here is derived from an EMBL/GenBank/DDBJ whole genome shotgun (WGS) entry which is preliminary data.</text>
</comment>
<keyword evidence="7" id="KW-0564">Palmitate</keyword>
<evidence type="ECO:0000256" key="5">
    <source>
        <dbReference type="ARBA" id="ARBA00022592"/>
    </source>
</evidence>
<evidence type="ECO:0000259" key="9">
    <source>
        <dbReference type="Pfam" id="PF12849"/>
    </source>
</evidence>
<keyword evidence="5" id="KW-0592">Phosphate transport</keyword>